<dbReference type="Pfam" id="PF01566">
    <property type="entry name" value="Nramp"/>
    <property type="match status" value="1"/>
</dbReference>
<sequence length="43" mass="4821">MAHPTHVILSMQLPFAVIPLVLFVSDRRKMGEFVISRKLAALS</sequence>
<keyword evidence="4 5" id="KW-0472">Membrane</keyword>
<dbReference type="GO" id="GO:0016020">
    <property type="term" value="C:membrane"/>
    <property type="evidence" value="ECO:0007669"/>
    <property type="project" value="UniProtKB-SubCell"/>
</dbReference>
<evidence type="ECO:0000313" key="6">
    <source>
        <dbReference type="EMBL" id="GAJ30370.1"/>
    </source>
</evidence>
<dbReference type="EMBL" id="BAND01000125">
    <property type="protein sequence ID" value="GAJ30370.1"/>
    <property type="molecule type" value="Genomic_DNA"/>
</dbReference>
<evidence type="ECO:0000256" key="5">
    <source>
        <dbReference type="SAM" id="Phobius"/>
    </source>
</evidence>
<feature type="transmembrane region" description="Helical" evidence="5">
    <location>
        <begin position="6"/>
        <end position="24"/>
    </location>
</feature>
<evidence type="ECO:0000313" key="7">
    <source>
        <dbReference type="Proteomes" id="UP000019760"/>
    </source>
</evidence>
<proteinExistence type="predicted"/>
<accession>A0A023D9I7</accession>
<dbReference type="GO" id="GO:0046873">
    <property type="term" value="F:metal ion transmembrane transporter activity"/>
    <property type="evidence" value="ECO:0007669"/>
    <property type="project" value="InterPro"/>
</dbReference>
<reference evidence="7" key="1">
    <citation type="journal article" date="2014" name="FEMS Microbiol. Lett.">
        <title>Draft Genomic DNA Sequence of the Facultatively Methylotrophic Bacterium Acidomonas methanolica type strain MB58.</title>
        <authorList>
            <person name="Higashiura N."/>
            <person name="Hadano H."/>
            <person name="Hirakawa H."/>
            <person name="Matsutani M."/>
            <person name="Takabe S."/>
            <person name="Matsushita K."/>
            <person name="Azuma Y."/>
        </authorList>
    </citation>
    <scope>NUCLEOTIDE SEQUENCE [LARGE SCALE GENOMIC DNA]</scope>
    <source>
        <strain evidence="7">MB58</strain>
    </source>
</reference>
<dbReference type="Proteomes" id="UP000019760">
    <property type="component" value="Unassembled WGS sequence"/>
</dbReference>
<gene>
    <name evidence="6" type="ORF">Amme_126_004</name>
</gene>
<evidence type="ECO:0000256" key="1">
    <source>
        <dbReference type="ARBA" id="ARBA00004141"/>
    </source>
</evidence>
<keyword evidence="3 5" id="KW-1133">Transmembrane helix</keyword>
<name>A0A023D9I7_ACIMT</name>
<dbReference type="InterPro" id="IPR001046">
    <property type="entry name" value="NRAMP_fam"/>
</dbReference>
<keyword evidence="2 5" id="KW-0812">Transmembrane</keyword>
<evidence type="ECO:0000256" key="3">
    <source>
        <dbReference type="ARBA" id="ARBA00022989"/>
    </source>
</evidence>
<reference evidence="6 7" key="2">
    <citation type="journal article" date="2014" name="FEMS Microbiol. Lett.">
        <title>Draft genomic DNA sequence of the facultatively methylotrophic bacterium Acidomonas methanolica type strain MB58.</title>
        <authorList>
            <person name="Higashiura N."/>
            <person name="Hadano H."/>
            <person name="Hirakawa H."/>
            <person name="Matsutani M."/>
            <person name="Takabe S."/>
            <person name="Matsushita K."/>
            <person name="Azuma Y."/>
        </authorList>
    </citation>
    <scope>NUCLEOTIDE SEQUENCE [LARGE SCALE GENOMIC DNA]</scope>
    <source>
        <strain evidence="6 7">MB58</strain>
    </source>
</reference>
<keyword evidence="7" id="KW-1185">Reference proteome</keyword>
<organism evidence="6 7">
    <name type="scientific">Acidomonas methanolica NBRC 104435</name>
    <dbReference type="NCBI Taxonomy" id="1231351"/>
    <lineage>
        <taxon>Bacteria</taxon>
        <taxon>Pseudomonadati</taxon>
        <taxon>Pseudomonadota</taxon>
        <taxon>Alphaproteobacteria</taxon>
        <taxon>Acetobacterales</taxon>
        <taxon>Acetobacteraceae</taxon>
        <taxon>Acidomonas</taxon>
    </lineage>
</organism>
<dbReference type="AlphaFoldDB" id="A0A023D9I7"/>
<comment type="caution">
    <text evidence="6">The sequence shown here is derived from an EMBL/GenBank/DDBJ whole genome shotgun (WGS) entry which is preliminary data.</text>
</comment>
<evidence type="ECO:0000256" key="4">
    <source>
        <dbReference type="ARBA" id="ARBA00023136"/>
    </source>
</evidence>
<protein>
    <submittedName>
        <fullName evidence="6">Uncharacterized protein</fullName>
    </submittedName>
</protein>
<evidence type="ECO:0000256" key="2">
    <source>
        <dbReference type="ARBA" id="ARBA00022692"/>
    </source>
</evidence>
<comment type="subcellular location">
    <subcellularLocation>
        <location evidence="1">Membrane</location>
        <topology evidence="1">Multi-pass membrane protein</topology>
    </subcellularLocation>
</comment>